<evidence type="ECO:0000256" key="1">
    <source>
        <dbReference type="SAM" id="MobiDB-lite"/>
    </source>
</evidence>
<dbReference type="EMBL" id="SJPS01000003">
    <property type="protein sequence ID" value="TWU27410.1"/>
    <property type="molecule type" value="Genomic_DNA"/>
</dbReference>
<dbReference type="AlphaFoldDB" id="A0A5C6CS83"/>
<dbReference type="Gene3D" id="1.10.1200.10">
    <property type="entry name" value="ACP-like"/>
    <property type="match status" value="1"/>
</dbReference>
<feature type="domain" description="Carrier" evidence="2">
    <location>
        <begin position="1"/>
        <end position="76"/>
    </location>
</feature>
<dbReference type="PROSITE" id="PS50075">
    <property type="entry name" value="CARRIER"/>
    <property type="match status" value="1"/>
</dbReference>
<accession>A0A5C6CS83</accession>
<dbReference type="SUPFAM" id="SSF47336">
    <property type="entry name" value="ACP-like"/>
    <property type="match status" value="1"/>
</dbReference>
<dbReference type="RefSeq" id="WP_146450625.1">
    <property type="nucleotide sequence ID" value="NZ_SJPS01000003.1"/>
</dbReference>
<evidence type="ECO:0000313" key="4">
    <source>
        <dbReference type="Proteomes" id="UP000318437"/>
    </source>
</evidence>
<dbReference type="NCBIfam" id="NF003757">
    <property type="entry name" value="PRK05350.1"/>
    <property type="match status" value="1"/>
</dbReference>
<gene>
    <name evidence="3" type="ORF">Pla144_21830</name>
</gene>
<protein>
    <submittedName>
        <fullName evidence="3">Acyl carrier protein</fullName>
    </submittedName>
</protein>
<name>A0A5C6CS83_9BACT</name>
<keyword evidence="4" id="KW-1185">Reference proteome</keyword>
<dbReference type="InterPro" id="IPR036736">
    <property type="entry name" value="ACP-like_sf"/>
</dbReference>
<dbReference type="Pfam" id="PF00550">
    <property type="entry name" value="PP-binding"/>
    <property type="match status" value="1"/>
</dbReference>
<feature type="compositionally biased region" description="Polar residues" evidence="1">
    <location>
        <begin position="95"/>
        <end position="106"/>
    </location>
</feature>
<feature type="region of interest" description="Disordered" evidence="1">
    <location>
        <begin position="80"/>
        <end position="106"/>
    </location>
</feature>
<dbReference type="InterPro" id="IPR009081">
    <property type="entry name" value="PP-bd_ACP"/>
</dbReference>
<dbReference type="Proteomes" id="UP000318437">
    <property type="component" value="Unassembled WGS sequence"/>
</dbReference>
<sequence>MDIPEEVNRILHERFEIAYDRLKPETDLYKDLELDSLDGADLLVLLEARTGQTIMPEAFLRARTLREVYGIVVGLVDSSECKSDGGGDDPVASQPAASETTVPDER</sequence>
<dbReference type="OrthoDB" id="3392378at2"/>
<evidence type="ECO:0000313" key="3">
    <source>
        <dbReference type="EMBL" id="TWU27410.1"/>
    </source>
</evidence>
<comment type="caution">
    <text evidence="3">The sequence shown here is derived from an EMBL/GenBank/DDBJ whole genome shotgun (WGS) entry which is preliminary data.</text>
</comment>
<evidence type="ECO:0000259" key="2">
    <source>
        <dbReference type="PROSITE" id="PS50075"/>
    </source>
</evidence>
<proteinExistence type="predicted"/>
<reference evidence="3 4" key="1">
    <citation type="submission" date="2019-02" db="EMBL/GenBank/DDBJ databases">
        <title>Deep-cultivation of Planctomycetes and their phenomic and genomic characterization uncovers novel biology.</title>
        <authorList>
            <person name="Wiegand S."/>
            <person name="Jogler M."/>
            <person name="Boedeker C."/>
            <person name="Pinto D."/>
            <person name="Vollmers J."/>
            <person name="Rivas-Marin E."/>
            <person name="Kohn T."/>
            <person name="Peeters S.H."/>
            <person name="Heuer A."/>
            <person name="Rast P."/>
            <person name="Oberbeckmann S."/>
            <person name="Bunk B."/>
            <person name="Jeske O."/>
            <person name="Meyerdierks A."/>
            <person name="Storesund J.E."/>
            <person name="Kallscheuer N."/>
            <person name="Luecker S."/>
            <person name="Lage O.M."/>
            <person name="Pohl T."/>
            <person name="Merkel B.J."/>
            <person name="Hornburger P."/>
            <person name="Mueller R.-W."/>
            <person name="Bruemmer F."/>
            <person name="Labrenz M."/>
            <person name="Spormann A.M."/>
            <person name="Op Den Camp H."/>
            <person name="Overmann J."/>
            <person name="Amann R."/>
            <person name="Jetten M.S.M."/>
            <person name="Mascher T."/>
            <person name="Medema M.H."/>
            <person name="Devos D.P."/>
            <person name="Kaster A.-K."/>
            <person name="Ovreas L."/>
            <person name="Rohde M."/>
            <person name="Galperin M.Y."/>
            <person name="Jogler C."/>
        </authorList>
    </citation>
    <scope>NUCLEOTIDE SEQUENCE [LARGE SCALE GENOMIC DNA]</scope>
    <source>
        <strain evidence="3 4">Pla144</strain>
    </source>
</reference>
<organism evidence="3 4">
    <name type="scientific">Bythopirellula polymerisocia</name>
    <dbReference type="NCBI Taxonomy" id="2528003"/>
    <lineage>
        <taxon>Bacteria</taxon>
        <taxon>Pseudomonadati</taxon>
        <taxon>Planctomycetota</taxon>
        <taxon>Planctomycetia</taxon>
        <taxon>Pirellulales</taxon>
        <taxon>Lacipirellulaceae</taxon>
        <taxon>Bythopirellula</taxon>
    </lineage>
</organism>